<keyword evidence="3" id="KW-1185">Reference proteome</keyword>
<dbReference type="AlphaFoldDB" id="L1KSZ5"/>
<accession>L1KSZ5</accession>
<sequence>MTPGAVVLGGSGSHAQVLAFSRTQAVNRILPAPRSVQAGVVREDSTGARPRPRVLTRGDQR</sequence>
<name>L1KSZ5_9ACTN</name>
<protein>
    <submittedName>
        <fullName evidence="2">Uncharacterized protein</fullName>
    </submittedName>
</protein>
<dbReference type="EMBL" id="AEJC01000414">
    <property type="protein sequence ID" value="EKX63747.1"/>
    <property type="molecule type" value="Genomic_DNA"/>
</dbReference>
<dbReference type="PATRIC" id="fig|698759.3.peg.5589"/>
<feature type="region of interest" description="Disordered" evidence="1">
    <location>
        <begin position="33"/>
        <end position="61"/>
    </location>
</feature>
<dbReference type="Proteomes" id="UP000010411">
    <property type="component" value="Unassembled WGS sequence"/>
</dbReference>
<reference evidence="2 3" key="1">
    <citation type="submission" date="2012-11" db="EMBL/GenBank/DDBJ databases">
        <authorList>
            <person name="Huguet-Tapia J.C."/>
            <person name="Durkin A.S."/>
            <person name="Pettis G.S."/>
            <person name="Badger J.H."/>
        </authorList>
    </citation>
    <scope>NUCLEOTIDE SEQUENCE [LARGE SCALE GENOMIC DNA]</scope>
    <source>
        <strain evidence="2 3">91-03</strain>
    </source>
</reference>
<proteinExistence type="predicted"/>
<gene>
    <name evidence="2" type="ORF">STRIP9103_07709</name>
</gene>
<evidence type="ECO:0000313" key="3">
    <source>
        <dbReference type="Proteomes" id="UP000010411"/>
    </source>
</evidence>
<evidence type="ECO:0000256" key="1">
    <source>
        <dbReference type="SAM" id="MobiDB-lite"/>
    </source>
</evidence>
<organism evidence="2 3">
    <name type="scientific">Streptomyces ipomoeae 91-03</name>
    <dbReference type="NCBI Taxonomy" id="698759"/>
    <lineage>
        <taxon>Bacteria</taxon>
        <taxon>Bacillati</taxon>
        <taxon>Actinomycetota</taxon>
        <taxon>Actinomycetes</taxon>
        <taxon>Kitasatosporales</taxon>
        <taxon>Streptomycetaceae</taxon>
        <taxon>Streptomyces</taxon>
    </lineage>
</organism>
<evidence type="ECO:0000313" key="2">
    <source>
        <dbReference type="EMBL" id="EKX63747.1"/>
    </source>
</evidence>
<comment type="caution">
    <text evidence="2">The sequence shown here is derived from an EMBL/GenBank/DDBJ whole genome shotgun (WGS) entry which is preliminary data.</text>
</comment>